<evidence type="ECO:0000313" key="1">
    <source>
        <dbReference type="EMBL" id="KAJ3181682.1"/>
    </source>
</evidence>
<accession>A0AAD5TQC4</accession>
<dbReference type="AlphaFoldDB" id="A0AAD5TQC4"/>
<comment type="caution">
    <text evidence="1">The sequence shown here is derived from an EMBL/GenBank/DDBJ whole genome shotgun (WGS) entry which is preliminary data.</text>
</comment>
<gene>
    <name evidence="1" type="ORF">HDU87_000700</name>
</gene>
<protein>
    <submittedName>
        <fullName evidence="1">Uncharacterized protein</fullName>
    </submittedName>
</protein>
<reference evidence="1" key="1">
    <citation type="submission" date="2020-05" db="EMBL/GenBank/DDBJ databases">
        <title>Phylogenomic resolution of chytrid fungi.</title>
        <authorList>
            <person name="Stajich J.E."/>
            <person name="Amses K."/>
            <person name="Simmons R."/>
            <person name="Seto K."/>
            <person name="Myers J."/>
            <person name="Bonds A."/>
            <person name="Quandt C.A."/>
            <person name="Barry K."/>
            <person name="Liu P."/>
            <person name="Grigoriev I."/>
            <person name="Longcore J.E."/>
            <person name="James T.Y."/>
        </authorList>
    </citation>
    <scope>NUCLEOTIDE SEQUENCE</scope>
    <source>
        <strain evidence="1">JEL0379</strain>
    </source>
</reference>
<dbReference type="Proteomes" id="UP001212152">
    <property type="component" value="Unassembled WGS sequence"/>
</dbReference>
<organism evidence="1 2">
    <name type="scientific">Geranomyces variabilis</name>
    <dbReference type="NCBI Taxonomy" id="109894"/>
    <lineage>
        <taxon>Eukaryota</taxon>
        <taxon>Fungi</taxon>
        <taxon>Fungi incertae sedis</taxon>
        <taxon>Chytridiomycota</taxon>
        <taxon>Chytridiomycota incertae sedis</taxon>
        <taxon>Chytridiomycetes</taxon>
        <taxon>Spizellomycetales</taxon>
        <taxon>Powellomycetaceae</taxon>
        <taxon>Geranomyces</taxon>
    </lineage>
</organism>
<proteinExistence type="predicted"/>
<name>A0AAD5TQC4_9FUNG</name>
<dbReference type="EMBL" id="JADGJQ010000011">
    <property type="protein sequence ID" value="KAJ3181682.1"/>
    <property type="molecule type" value="Genomic_DNA"/>
</dbReference>
<evidence type="ECO:0000313" key="2">
    <source>
        <dbReference type="Proteomes" id="UP001212152"/>
    </source>
</evidence>
<keyword evidence="2" id="KW-1185">Reference proteome</keyword>
<sequence length="143" mass="16170">MSFRDSQAPPVGVYLLRLGRVGDLRQSLSVAADADATDTVVKWGKTDDGLDERIRKHQADYGRIRTVSDKLGGRSVLLAKKPRPPRVYWNEAYQRAEVVSRPAMKLAMRFSSPLGYLETKRDIITLNTFPLIKKRSSPDIRKV</sequence>